<feature type="domain" description="ABC transporter" evidence="8">
    <location>
        <begin position="356"/>
        <end position="601"/>
    </location>
</feature>
<name>A0A4Q8AI28_9MICO</name>
<dbReference type="NCBIfam" id="TIGR01727">
    <property type="entry name" value="oligo_HPY"/>
    <property type="match status" value="1"/>
</dbReference>
<dbReference type="CDD" id="cd03257">
    <property type="entry name" value="ABC_NikE_OppD_transporters"/>
    <property type="match status" value="2"/>
</dbReference>
<proteinExistence type="inferred from homology"/>
<reference evidence="9 10" key="1">
    <citation type="submission" date="2019-02" db="EMBL/GenBank/DDBJ databases">
        <title>Sequencing the genomes of 1000 actinobacteria strains.</title>
        <authorList>
            <person name="Klenk H.-P."/>
        </authorList>
    </citation>
    <scope>NUCLEOTIDE SEQUENCE [LARGE SCALE GENOMIC DNA]</scope>
    <source>
        <strain evidence="9 10">DSM 18319</strain>
    </source>
</reference>
<dbReference type="Proteomes" id="UP000291483">
    <property type="component" value="Unassembled WGS sequence"/>
</dbReference>
<evidence type="ECO:0000259" key="8">
    <source>
        <dbReference type="PROSITE" id="PS50893"/>
    </source>
</evidence>
<dbReference type="InterPro" id="IPR013563">
    <property type="entry name" value="Oligopep_ABC_C"/>
</dbReference>
<dbReference type="PANTHER" id="PTHR43297:SF2">
    <property type="entry name" value="DIPEPTIDE TRANSPORT ATP-BINDING PROTEIN DPPD"/>
    <property type="match status" value="1"/>
</dbReference>
<evidence type="ECO:0000313" key="10">
    <source>
        <dbReference type="Proteomes" id="UP000291483"/>
    </source>
</evidence>
<evidence type="ECO:0000313" key="9">
    <source>
        <dbReference type="EMBL" id="RZU64072.1"/>
    </source>
</evidence>
<dbReference type="Pfam" id="PF08352">
    <property type="entry name" value="oligo_HPY"/>
    <property type="match status" value="1"/>
</dbReference>
<evidence type="ECO:0000256" key="2">
    <source>
        <dbReference type="ARBA" id="ARBA00005417"/>
    </source>
</evidence>
<keyword evidence="7" id="KW-0472">Membrane</keyword>
<dbReference type="PROSITE" id="PS00211">
    <property type="entry name" value="ABC_TRANSPORTER_1"/>
    <property type="match status" value="2"/>
</dbReference>
<dbReference type="Gene3D" id="3.40.50.300">
    <property type="entry name" value="P-loop containing nucleotide triphosphate hydrolases"/>
    <property type="match status" value="2"/>
</dbReference>
<keyword evidence="6 9" id="KW-0067">ATP-binding</keyword>
<dbReference type="InterPro" id="IPR050388">
    <property type="entry name" value="ABC_Ni/Peptide_Import"/>
</dbReference>
<dbReference type="InterPro" id="IPR017871">
    <property type="entry name" value="ABC_transporter-like_CS"/>
</dbReference>
<protein>
    <submittedName>
        <fullName evidence="9">Peptide/nickel transport system ATP-binding protein</fullName>
    </submittedName>
</protein>
<dbReference type="SMART" id="SM00382">
    <property type="entry name" value="AAA"/>
    <property type="match status" value="2"/>
</dbReference>
<dbReference type="SUPFAM" id="SSF52540">
    <property type="entry name" value="P-loop containing nucleoside triphosphate hydrolases"/>
    <property type="match status" value="2"/>
</dbReference>
<accession>A0A4Q8AI28</accession>
<evidence type="ECO:0000256" key="6">
    <source>
        <dbReference type="ARBA" id="ARBA00022840"/>
    </source>
</evidence>
<dbReference type="EMBL" id="SHLC01000001">
    <property type="protein sequence ID" value="RZU64072.1"/>
    <property type="molecule type" value="Genomic_DNA"/>
</dbReference>
<sequence>MAVLEARNLNVRIPTEDGVIHAVRDVSFSVEAGEFFGIVGESGSGKSVMVQAIMGLIPQAEVTGEVFFDGRDLLTMSEAELRAIRGASISMVFQDPLSSLHPQFTIGWQIIEQIRTHRSVSKAEAKTMAIEMLGKVGIPNPAERFDSYPHQFSGGMRQRVMIAMALSLNPRLVIADEPTTALDSTVQAQILELLDVMRKEFDATIVMITHDLNVLGRVADTLMVMYAGHRLELGAAEQVFGLPVHPYTAGLLRSSPSNYEPGTALVPIPGRPPSLLNAVTGCVFAARCPEVMERCHSERPPLRRYENGSEAQCWLEEPPAEAAAAAPQAARGERSLTIAGQSPVTAIATAVVPPLVRLDAVELSFRNKRRREDVPVLRGIDLTVERGETLGLVGESGCGKSTLARVIAGLIPAGSGEVEVAGHRLSAMNRDEWRGLRRDVQLIFQDPYGALNPRRRVGSIIGDPFRLHKVCSGEERKRRVQELMELVGLNPEHYNRFPAQFSGGQRQRIGIARAVALRPALIICDEPVSALDVSIQAQVLNLMSSLQREFNLSYLFISHDLSVVRHVCDRIAVMDAGRIIELAPTEDLYRNPQQQFTKTLLAASAPLARPERGATPRLIDSRATAQLQEEGAA</sequence>
<comment type="similarity">
    <text evidence="2">Belongs to the ABC transporter superfamily.</text>
</comment>
<gene>
    <name evidence="9" type="ORF">EV379_0366</name>
</gene>
<evidence type="ECO:0000256" key="5">
    <source>
        <dbReference type="ARBA" id="ARBA00022741"/>
    </source>
</evidence>
<dbReference type="AlphaFoldDB" id="A0A4Q8AI28"/>
<dbReference type="GO" id="GO:0015833">
    <property type="term" value="P:peptide transport"/>
    <property type="evidence" value="ECO:0007669"/>
    <property type="project" value="InterPro"/>
</dbReference>
<evidence type="ECO:0000256" key="3">
    <source>
        <dbReference type="ARBA" id="ARBA00022448"/>
    </source>
</evidence>
<organism evidence="9 10">
    <name type="scientific">Microterricola gilva</name>
    <dbReference type="NCBI Taxonomy" id="393267"/>
    <lineage>
        <taxon>Bacteria</taxon>
        <taxon>Bacillati</taxon>
        <taxon>Actinomycetota</taxon>
        <taxon>Actinomycetes</taxon>
        <taxon>Micrococcales</taxon>
        <taxon>Microbacteriaceae</taxon>
        <taxon>Microterricola</taxon>
    </lineage>
</organism>
<dbReference type="InterPro" id="IPR003439">
    <property type="entry name" value="ABC_transporter-like_ATP-bd"/>
</dbReference>
<dbReference type="NCBIfam" id="NF007739">
    <property type="entry name" value="PRK10419.1"/>
    <property type="match status" value="2"/>
</dbReference>
<evidence type="ECO:0000256" key="4">
    <source>
        <dbReference type="ARBA" id="ARBA00022475"/>
    </source>
</evidence>
<dbReference type="InterPro" id="IPR003593">
    <property type="entry name" value="AAA+_ATPase"/>
</dbReference>
<dbReference type="PROSITE" id="PS50893">
    <property type="entry name" value="ABC_TRANSPORTER_2"/>
    <property type="match status" value="2"/>
</dbReference>
<dbReference type="RefSeq" id="WP_130504650.1">
    <property type="nucleotide sequence ID" value="NZ_SHLC01000001.1"/>
</dbReference>
<comment type="caution">
    <text evidence="9">The sequence shown here is derived from an EMBL/GenBank/DDBJ whole genome shotgun (WGS) entry which is preliminary data.</text>
</comment>
<dbReference type="NCBIfam" id="NF008453">
    <property type="entry name" value="PRK11308.1"/>
    <property type="match status" value="2"/>
</dbReference>
<dbReference type="PANTHER" id="PTHR43297">
    <property type="entry name" value="OLIGOPEPTIDE TRANSPORT ATP-BINDING PROTEIN APPD"/>
    <property type="match status" value="1"/>
</dbReference>
<keyword evidence="5" id="KW-0547">Nucleotide-binding</keyword>
<evidence type="ECO:0000256" key="1">
    <source>
        <dbReference type="ARBA" id="ARBA00004202"/>
    </source>
</evidence>
<dbReference type="FunFam" id="3.40.50.300:FF:000016">
    <property type="entry name" value="Oligopeptide ABC transporter ATP-binding component"/>
    <property type="match status" value="2"/>
</dbReference>
<dbReference type="Pfam" id="PF00005">
    <property type="entry name" value="ABC_tran"/>
    <property type="match status" value="2"/>
</dbReference>
<dbReference type="GO" id="GO:0005886">
    <property type="term" value="C:plasma membrane"/>
    <property type="evidence" value="ECO:0007669"/>
    <property type="project" value="UniProtKB-SubCell"/>
</dbReference>
<evidence type="ECO:0000256" key="7">
    <source>
        <dbReference type="ARBA" id="ARBA00023136"/>
    </source>
</evidence>
<dbReference type="GO" id="GO:0016887">
    <property type="term" value="F:ATP hydrolysis activity"/>
    <property type="evidence" value="ECO:0007669"/>
    <property type="project" value="InterPro"/>
</dbReference>
<dbReference type="GO" id="GO:0005524">
    <property type="term" value="F:ATP binding"/>
    <property type="evidence" value="ECO:0007669"/>
    <property type="project" value="UniProtKB-KW"/>
</dbReference>
<feature type="domain" description="ABC transporter" evidence="8">
    <location>
        <begin position="4"/>
        <end position="252"/>
    </location>
</feature>
<keyword evidence="3" id="KW-0813">Transport</keyword>
<keyword evidence="4" id="KW-1003">Cell membrane</keyword>
<dbReference type="OrthoDB" id="4008250at2"/>
<keyword evidence="10" id="KW-1185">Reference proteome</keyword>
<comment type="subcellular location">
    <subcellularLocation>
        <location evidence="1">Cell membrane</location>
        <topology evidence="1">Peripheral membrane protein</topology>
    </subcellularLocation>
</comment>
<dbReference type="InterPro" id="IPR027417">
    <property type="entry name" value="P-loop_NTPase"/>
</dbReference>